<feature type="compositionally biased region" description="Polar residues" evidence="1">
    <location>
        <begin position="361"/>
        <end position="379"/>
    </location>
</feature>
<evidence type="ECO:0000313" key="3">
    <source>
        <dbReference type="EMBL" id="PSR79210.1"/>
    </source>
</evidence>
<protein>
    <recommendedName>
        <fullName evidence="2">BSD domain-containing protein</fullName>
    </recommendedName>
</protein>
<feature type="compositionally biased region" description="Low complexity" evidence="1">
    <location>
        <begin position="105"/>
        <end position="134"/>
    </location>
</feature>
<dbReference type="OrthoDB" id="73788at2759"/>
<feature type="compositionally biased region" description="Acidic residues" evidence="1">
    <location>
        <begin position="332"/>
        <end position="345"/>
    </location>
</feature>
<feature type="region of interest" description="Disordered" evidence="1">
    <location>
        <begin position="1"/>
        <end position="35"/>
    </location>
</feature>
<reference evidence="3 4" key="1">
    <citation type="journal article" date="2018" name="Mycol. Prog.">
        <title>Coniella lustricola, a new species from submerged detritus.</title>
        <authorList>
            <person name="Raudabaugh D.B."/>
            <person name="Iturriaga T."/>
            <person name="Carver A."/>
            <person name="Mondo S."/>
            <person name="Pangilinan J."/>
            <person name="Lipzen A."/>
            <person name="He G."/>
            <person name="Amirebrahimi M."/>
            <person name="Grigoriev I.V."/>
            <person name="Miller A.N."/>
        </authorList>
    </citation>
    <scope>NUCLEOTIDE SEQUENCE [LARGE SCALE GENOMIC DNA]</scope>
    <source>
        <strain evidence="3 4">B22-T-1</strain>
    </source>
</reference>
<feature type="compositionally biased region" description="Polar residues" evidence="1">
    <location>
        <begin position="413"/>
        <end position="422"/>
    </location>
</feature>
<dbReference type="SMART" id="SM00751">
    <property type="entry name" value="BSD"/>
    <property type="match status" value="1"/>
</dbReference>
<gene>
    <name evidence="3" type="ORF">BD289DRAFT_375768</name>
</gene>
<dbReference type="STRING" id="2025994.A0A2T2ZXW6"/>
<dbReference type="SUPFAM" id="SSF140383">
    <property type="entry name" value="BSD domain-like"/>
    <property type="match status" value="1"/>
</dbReference>
<dbReference type="InterPro" id="IPR005607">
    <property type="entry name" value="BSD_dom"/>
</dbReference>
<dbReference type="AlphaFoldDB" id="A0A2T2ZXW6"/>
<dbReference type="GO" id="GO:0005737">
    <property type="term" value="C:cytoplasm"/>
    <property type="evidence" value="ECO:0007669"/>
    <property type="project" value="TreeGrafter"/>
</dbReference>
<evidence type="ECO:0000259" key="2">
    <source>
        <dbReference type="PROSITE" id="PS50858"/>
    </source>
</evidence>
<feature type="region of interest" description="Disordered" evidence="1">
    <location>
        <begin position="332"/>
        <end position="438"/>
    </location>
</feature>
<sequence length="438" mass="46699">MDLAYDHIVEESLPKEEDGKRAGGTSGAEQTQNSLNAEIQDAYKAFSNSPWGAKIGGFFGTVVKQGETVYQEASKELTDLGSEAQRGFSGLSSALINRTRGLSLAGATGSGPEASSSPASTSTTTPQPSQAATEGSSSGTAVSRDMDATTTDENVLSRLRAEAAKRLKDIQRAEDAADEALLRFGTNIRDFLKDAVSITPGSGGGAGGSGAGGQGGNSDVLFESKDASGKRVIHSSRFDAQLHVIHTSTESFTKDPATGDWDEWGAAFDIASKTEDIARDLDKYPELRSTMEKLVPETIPYEDFWKRYYFLRHGIDIAEARRRDLLKAASAEEEVGWDEDSDDETAAVPSPQPPNKKPSEQRSNSVASSTTINPQSAGASTAHLKPAAEPRKSHDERSSQPDSDTSYDHVGASSGNPSQAPNSPKEARKDDDSDEDWE</sequence>
<dbReference type="PROSITE" id="PS50858">
    <property type="entry name" value="BSD"/>
    <property type="match status" value="1"/>
</dbReference>
<keyword evidence="4" id="KW-1185">Reference proteome</keyword>
<dbReference type="Proteomes" id="UP000241462">
    <property type="component" value="Unassembled WGS sequence"/>
</dbReference>
<feature type="compositionally biased region" description="Basic and acidic residues" evidence="1">
    <location>
        <begin position="1"/>
        <end position="21"/>
    </location>
</feature>
<feature type="domain" description="BSD" evidence="2">
    <location>
        <begin position="264"/>
        <end position="316"/>
    </location>
</feature>
<evidence type="ECO:0000256" key="1">
    <source>
        <dbReference type="SAM" id="MobiDB-lite"/>
    </source>
</evidence>
<proteinExistence type="predicted"/>
<dbReference type="EMBL" id="KZ678575">
    <property type="protein sequence ID" value="PSR79210.1"/>
    <property type="molecule type" value="Genomic_DNA"/>
</dbReference>
<evidence type="ECO:0000313" key="4">
    <source>
        <dbReference type="Proteomes" id="UP000241462"/>
    </source>
</evidence>
<feature type="region of interest" description="Disordered" evidence="1">
    <location>
        <begin position="103"/>
        <end position="155"/>
    </location>
</feature>
<dbReference type="PANTHER" id="PTHR16019">
    <property type="entry name" value="SYNAPSE-ASSOCIATED PROTEIN"/>
    <property type="match status" value="1"/>
</dbReference>
<organism evidence="3 4">
    <name type="scientific">Coniella lustricola</name>
    <dbReference type="NCBI Taxonomy" id="2025994"/>
    <lineage>
        <taxon>Eukaryota</taxon>
        <taxon>Fungi</taxon>
        <taxon>Dikarya</taxon>
        <taxon>Ascomycota</taxon>
        <taxon>Pezizomycotina</taxon>
        <taxon>Sordariomycetes</taxon>
        <taxon>Sordariomycetidae</taxon>
        <taxon>Diaporthales</taxon>
        <taxon>Schizoparmaceae</taxon>
        <taxon>Coniella</taxon>
    </lineage>
</organism>
<accession>A0A2T2ZXW6</accession>
<dbReference type="InterPro" id="IPR051494">
    <property type="entry name" value="BSD_domain-containing"/>
</dbReference>
<dbReference type="InParanoid" id="A0A2T2ZXW6"/>
<dbReference type="InterPro" id="IPR035925">
    <property type="entry name" value="BSD_dom_sf"/>
</dbReference>
<dbReference type="Gene3D" id="1.10.3970.10">
    <property type="entry name" value="BSD domain"/>
    <property type="match status" value="1"/>
</dbReference>
<dbReference type="PANTHER" id="PTHR16019:SF5">
    <property type="entry name" value="BSD DOMAIN-CONTAINING PROTEIN 1"/>
    <property type="match status" value="1"/>
</dbReference>
<dbReference type="Pfam" id="PF03909">
    <property type="entry name" value="BSD"/>
    <property type="match status" value="1"/>
</dbReference>
<name>A0A2T2ZXW6_9PEZI</name>
<feature type="compositionally biased region" description="Basic and acidic residues" evidence="1">
    <location>
        <begin position="386"/>
        <end position="399"/>
    </location>
</feature>